<dbReference type="PANTHER" id="PTHR34934">
    <property type="entry name" value="FLAVIN-DEPENDENT THYMIDYLATE SYNTHASE"/>
    <property type="match status" value="1"/>
</dbReference>
<accession>A0A837HS33</accession>
<protein>
    <recommendedName>
        <fullName evidence="1">FAD-dependent thymidylate synthase</fullName>
        <ecNumber evidence="1">2.1.1.148</ecNumber>
    </recommendedName>
</protein>
<evidence type="ECO:0000313" key="3">
    <source>
        <dbReference type="EMBL" id="KKR08231.1"/>
    </source>
</evidence>
<dbReference type="AlphaFoldDB" id="A0A837HS33"/>
<gene>
    <name evidence="3" type="ORF">UT35_C0015G0004</name>
</gene>
<keyword evidence="2" id="KW-0175">Coiled coil</keyword>
<evidence type="ECO:0000313" key="4">
    <source>
        <dbReference type="Proteomes" id="UP000033996"/>
    </source>
</evidence>
<evidence type="ECO:0000256" key="2">
    <source>
        <dbReference type="SAM" id="Coils"/>
    </source>
</evidence>
<sequence>MDSLKDLEAGFRLIRSFERGHTKIEVDGVFVRIPEDDDSEGWEITKGEDGHRYAKIRVEDLLQDPATIRSARVSTGRDTIAVNEKAQALVNYLWKGAHVTPFEGGVMFRLKITTPIAYAQPLFRLFGSHNELSGRYTDNTERYYLPEKIRDTQARDILIQSENSAQIKYKELLEMGVANEMARFAHLYRFYTRFFMTISLRHMLEFVGISGLSTRHSETEFWDIQEIFGDIIRHWTPWAFKAFEAKPHQFNYLFVGDVLKEAREHGTEMPHLWSESVLDIGRIKLLNAFGNEGLMIERLDDFPNPLHGFGHGGMTFYIKMPIFVFRQWVRHRYGVFSEPTINYDRIVEKDEFYIPEVFRKQIGRVGNYTYVDMTIEESARARKMLREHINEAEANYRKLRNLNIPVEMAAMNLPYCFFIPVYWTVNLESLMNFFSLRVDGHAQAEIRKYAEIIWKMCSAEFPRYARIFSHYVYFGDQTIIKNFRPE</sequence>
<dbReference type="EC" id="2.1.1.148" evidence="1"/>
<dbReference type="InterPro" id="IPR036098">
    <property type="entry name" value="Thymidylate_synthase_ThyX_sf"/>
</dbReference>
<dbReference type="SUPFAM" id="SSF69796">
    <property type="entry name" value="Thymidylate synthase-complementing protein Thy1"/>
    <property type="match status" value="2"/>
</dbReference>
<dbReference type="Gene3D" id="3.30.1360.170">
    <property type="match status" value="2"/>
</dbReference>
<proteinExistence type="predicted"/>
<dbReference type="GO" id="GO:0050797">
    <property type="term" value="F:thymidylate synthase (FAD) activity"/>
    <property type="evidence" value="ECO:0007669"/>
    <property type="project" value="UniProtKB-UniRule"/>
</dbReference>
<dbReference type="NCBIfam" id="TIGR02170">
    <property type="entry name" value="thyX"/>
    <property type="match status" value="1"/>
</dbReference>
<name>A0A837HS33_9BACT</name>
<dbReference type="PANTHER" id="PTHR34934:SF1">
    <property type="entry name" value="FLAVIN-DEPENDENT THYMIDYLATE SYNTHASE"/>
    <property type="match status" value="1"/>
</dbReference>
<reference evidence="3 4" key="1">
    <citation type="journal article" date="2015" name="Nature">
        <title>rRNA introns, odd ribosomes, and small enigmatic genomes across a large radiation of phyla.</title>
        <authorList>
            <person name="Brown C.T."/>
            <person name="Hug L.A."/>
            <person name="Thomas B.C."/>
            <person name="Sharon I."/>
            <person name="Castelle C.J."/>
            <person name="Singh A."/>
            <person name="Wilkins M.J."/>
            <person name="Williams K.H."/>
            <person name="Banfield J.F."/>
        </authorList>
    </citation>
    <scope>NUCLEOTIDE SEQUENCE [LARGE SCALE GENOMIC DNA]</scope>
</reference>
<dbReference type="GO" id="GO:0070402">
    <property type="term" value="F:NADPH binding"/>
    <property type="evidence" value="ECO:0007669"/>
    <property type="project" value="TreeGrafter"/>
</dbReference>
<dbReference type="EMBL" id="LBWL01000015">
    <property type="protein sequence ID" value="KKR08231.1"/>
    <property type="molecule type" value="Genomic_DNA"/>
</dbReference>
<dbReference type="InterPro" id="IPR003669">
    <property type="entry name" value="Thymidylate_synthase_ThyX"/>
</dbReference>
<comment type="caution">
    <text evidence="3">The sequence shown here is derived from an EMBL/GenBank/DDBJ whole genome shotgun (WGS) entry which is preliminary data.</text>
</comment>
<dbReference type="GO" id="GO:0004799">
    <property type="term" value="F:thymidylate synthase activity"/>
    <property type="evidence" value="ECO:0007669"/>
    <property type="project" value="TreeGrafter"/>
</dbReference>
<feature type="coiled-coil region" evidence="2">
    <location>
        <begin position="375"/>
        <end position="402"/>
    </location>
</feature>
<dbReference type="Pfam" id="PF02511">
    <property type="entry name" value="Thy1"/>
    <property type="match status" value="2"/>
</dbReference>
<evidence type="ECO:0000256" key="1">
    <source>
        <dbReference type="NCBIfam" id="TIGR02170"/>
    </source>
</evidence>
<dbReference type="GO" id="GO:0006231">
    <property type="term" value="P:dTMP biosynthetic process"/>
    <property type="evidence" value="ECO:0007669"/>
    <property type="project" value="UniProtKB-UniRule"/>
</dbReference>
<dbReference type="Proteomes" id="UP000033996">
    <property type="component" value="Unassembled WGS sequence"/>
</dbReference>
<dbReference type="GO" id="GO:0050660">
    <property type="term" value="F:flavin adenine dinucleotide binding"/>
    <property type="evidence" value="ECO:0007669"/>
    <property type="project" value="UniProtKB-UniRule"/>
</dbReference>
<dbReference type="PROSITE" id="PS51331">
    <property type="entry name" value="THYX"/>
    <property type="match status" value="2"/>
</dbReference>
<dbReference type="CDD" id="cd20175">
    <property type="entry name" value="ThyX"/>
    <property type="match status" value="2"/>
</dbReference>
<organism evidence="3 4">
    <name type="scientific">Candidatus Yanofskybacteria bacterium GW2011_GWD1_39_16</name>
    <dbReference type="NCBI Taxonomy" id="1619030"/>
    <lineage>
        <taxon>Bacteria</taxon>
        <taxon>Candidatus Yanofskyibacteriota</taxon>
    </lineage>
</organism>